<dbReference type="STRING" id="448386.A0A2V3IME4"/>
<keyword evidence="1" id="KW-0472">Membrane</keyword>
<keyword evidence="3" id="KW-0675">Receptor</keyword>
<name>A0A2V3IME4_9FLOR</name>
<accession>A0A2V3IME4</accession>
<dbReference type="InterPro" id="IPR015683">
    <property type="entry name" value="Ionotropic_Glu_rcpt"/>
</dbReference>
<dbReference type="Proteomes" id="UP000247409">
    <property type="component" value="Unassembled WGS sequence"/>
</dbReference>
<feature type="signal peptide" evidence="2">
    <location>
        <begin position="1"/>
        <end position="25"/>
    </location>
</feature>
<gene>
    <name evidence="3" type="ORF">BWQ96_07026</name>
</gene>
<reference evidence="3 4" key="1">
    <citation type="journal article" date="2018" name="Mol. Biol. Evol.">
        <title>Analysis of the draft genome of the red seaweed Gracilariopsis chorda provides insights into genome size evolution in Rhodophyta.</title>
        <authorList>
            <person name="Lee J."/>
            <person name="Yang E.C."/>
            <person name="Graf L."/>
            <person name="Yang J.H."/>
            <person name="Qiu H."/>
            <person name="Zel Zion U."/>
            <person name="Chan C.X."/>
            <person name="Stephens T.G."/>
            <person name="Weber A.P.M."/>
            <person name="Boo G.H."/>
            <person name="Boo S.M."/>
            <person name="Kim K.M."/>
            <person name="Shin Y."/>
            <person name="Jung M."/>
            <person name="Lee S.J."/>
            <person name="Yim H.S."/>
            <person name="Lee J.H."/>
            <person name="Bhattacharya D."/>
            <person name="Yoon H.S."/>
        </authorList>
    </citation>
    <scope>NUCLEOTIDE SEQUENCE [LARGE SCALE GENOMIC DNA]</scope>
    <source>
        <strain evidence="3 4">SKKU-2015</strain>
        <tissue evidence="3">Whole body</tissue>
    </source>
</reference>
<evidence type="ECO:0000313" key="4">
    <source>
        <dbReference type="Proteomes" id="UP000247409"/>
    </source>
</evidence>
<evidence type="ECO:0000256" key="1">
    <source>
        <dbReference type="SAM" id="Phobius"/>
    </source>
</evidence>
<dbReference type="PANTHER" id="PTHR18966">
    <property type="entry name" value="IONOTROPIC GLUTAMATE RECEPTOR"/>
    <property type="match status" value="1"/>
</dbReference>
<organism evidence="3 4">
    <name type="scientific">Gracilariopsis chorda</name>
    <dbReference type="NCBI Taxonomy" id="448386"/>
    <lineage>
        <taxon>Eukaryota</taxon>
        <taxon>Rhodophyta</taxon>
        <taxon>Florideophyceae</taxon>
        <taxon>Rhodymeniophycidae</taxon>
        <taxon>Gracilariales</taxon>
        <taxon>Gracilariaceae</taxon>
        <taxon>Gracilariopsis</taxon>
    </lineage>
</organism>
<keyword evidence="1" id="KW-0812">Transmembrane</keyword>
<dbReference type="EMBL" id="NBIV01000132">
    <property type="protein sequence ID" value="PXF43253.1"/>
    <property type="molecule type" value="Genomic_DNA"/>
</dbReference>
<evidence type="ECO:0000313" key="3">
    <source>
        <dbReference type="EMBL" id="PXF43253.1"/>
    </source>
</evidence>
<dbReference type="OrthoDB" id="12062at2759"/>
<keyword evidence="1" id="KW-1133">Transmembrane helix</keyword>
<keyword evidence="2" id="KW-0732">Signal</keyword>
<dbReference type="Gene3D" id="3.40.190.10">
    <property type="entry name" value="Periplasmic binding protein-like II"/>
    <property type="match status" value="1"/>
</dbReference>
<dbReference type="SUPFAM" id="SSF53850">
    <property type="entry name" value="Periplasmic binding protein-like II"/>
    <property type="match status" value="1"/>
</dbReference>
<dbReference type="AlphaFoldDB" id="A0A2V3IME4"/>
<keyword evidence="4" id="KW-1185">Reference proteome</keyword>
<evidence type="ECO:0000256" key="2">
    <source>
        <dbReference type="SAM" id="SignalP"/>
    </source>
</evidence>
<feature type="chain" id="PRO_5016037326" evidence="2">
    <location>
        <begin position="26"/>
        <end position="498"/>
    </location>
</feature>
<comment type="caution">
    <text evidence="3">The sequence shown here is derived from an EMBL/GenBank/DDBJ whole genome shotgun (WGS) entry which is preliminary data.</text>
</comment>
<feature type="transmembrane region" description="Helical" evidence="1">
    <location>
        <begin position="437"/>
        <end position="455"/>
    </location>
</feature>
<proteinExistence type="predicted"/>
<sequence length="498" mass="56047">MLTTSFRFPLAHFLVGALLSTVGHSSDMSGALSGLQLRCCILDEPPIAFIDDRTYANGGVSGIIAQYLREMQGYLNWSCSSVQHYTGGKQTSFNHFVRMMEDCSENGAVRNDPGCTCDIGISGWFQNHHRFRRVDFLPPFVTDGYEVVFHISNSEVSGRRMFFITTFDRLAWVSIFGLMLLFSAIKFFDRKFCPIDSFEALEETNPRIQRFVHVLMKYPTLYRFRRALQSTFSRMILLPDSDVVENQTANRQWVLNTVISVSGLFLILSYEASMTASLVQETVSAGFQSIQDFQTCRISPAEVCLPGGGALEMFWNTSIAIEVCHKQRQPFFASSYDELFHAVDNRTCKYGLLLESTANAAINSKYCGKLLAAEKPIYSGGLAMVLPKNSNLTDVMSYATLKITNEVATPGIEQYFASIPKCSINPETTLNFRKLRLFFGIALCTGAFLLLLRIINNVWNQAIERRVEDKEQSKLRDIKTMSSSNCSIDISMSSDYNV</sequence>
<protein>
    <submittedName>
        <fullName evidence="3">Glutamate receptor 1</fullName>
    </submittedName>
</protein>